<dbReference type="RefSeq" id="WP_036653618.1">
    <property type="nucleotide sequence ID" value="NZ_BAVZ01000039.1"/>
</dbReference>
<gene>
    <name evidence="1" type="ORF">JCM16418_5048</name>
</gene>
<organism evidence="1 2">
    <name type="scientific">Paenibacillus pini JCM 16418</name>
    <dbReference type="NCBI Taxonomy" id="1236976"/>
    <lineage>
        <taxon>Bacteria</taxon>
        <taxon>Bacillati</taxon>
        <taxon>Bacillota</taxon>
        <taxon>Bacilli</taxon>
        <taxon>Bacillales</taxon>
        <taxon>Paenibacillaceae</taxon>
        <taxon>Paenibacillus</taxon>
    </lineage>
</organism>
<dbReference type="AlphaFoldDB" id="W7YUC4"/>
<dbReference type="eggNOG" id="COG1674">
    <property type="taxonomic scope" value="Bacteria"/>
</dbReference>
<dbReference type="Gene3D" id="3.40.50.300">
    <property type="entry name" value="P-loop containing nucleotide triphosphate hydrolases"/>
    <property type="match status" value="1"/>
</dbReference>
<evidence type="ECO:0000313" key="2">
    <source>
        <dbReference type="Proteomes" id="UP000019364"/>
    </source>
</evidence>
<keyword evidence="1" id="KW-0131">Cell cycle</keyword>
<proteinExistence type="predicted"/>
<name>W7YUC4_9BACL</name>
<dbReference type="STRING" id="1236976.JCM16418_5048"/>
<dbReference type="GO" id="GO:0051301">
    <property type="term" value="P:cell division"/>
    <property type="evidence" value="ECO:0007669"/>
    <property type="project" value="UniProtKB-KW"/>
</dbReference>
<accession>W7YUC4</accession>
<keyword evidence="1" id="KW-0132">Cell division</keyword>
<keyword evidence="2" id="KW-1185">Reference proteome</keyword>
<dbReference type="Proteomes" id="UP000019364">
    <property type="component" value="Unassembled WGS sequence"/>
</dbReference>
<evidence type="ECO:0000313" key="1">
    <source>
        <dbReference type="EMBL" id="GAF10823.1"/>
    </source>
</evidence>
<protein>
    <submittedName>
        <fullName evidence="1">Cell division protein FtsK</fullName>
    </submittedName>
</protein>
<sequence length="171" mass="19493">MVTGLIKANIYSRVCFACDSGISYRVALDENPSFNLLGKGDGVYRFEGIQGLHRFQGALIAKTEEEQDKIIETLSTHWKVKTNKELIDLEASKRNKKIKELNGFKKLVLQTGETRITELQKILSVRNEKVKELMNNLIEIGWVKQHKSRSKGFELLLSDEERKKALEGIGE</sequence>
<comment type="caution">
    <text evidence="1">The sequence shown here is derived from an EMBL/GenBank/DDBJ whole genome shotgun (WGS) entry which is preliminary data.</text>
</comment>
<reference evidence="1 2" key="1">
    <citation type="journal article" date="2014" name="Genome Announc.">
        <title>Draft Genome Sequence of Paenibacillus pini JCM 16418T, Isolated from the Rhizosphere of Pine Tree.</title>
        <authorList>
            <person name="Yuki M."/>
            <person name="Oshima K."/>
            <person name="Suda W."/>
            <person name="Oshida Y."/>
            <person name="Kitamura K."/>
            <person name="Iida Y."/>
            <person name="Hattori M."/>
            <person name="Ohkuma M."/>
        </authorList>
    </citation>
    <scope>NUCLEOTIDE SEQUENCE [LARGE SCALE GENOMIC DNA]</scope>
    <source>
        <strain evidence="1 2">JCM 16418</strain>
    </source>
</reference>
<dbReference type="InterPro" id="IPR027417">
    <property type="entry name" value="P-loop_NTPase"/>
</dbReference>
<dbReference type="EMBL" id="BAVZ01000039">
    <property type="protein sequence ID" value="GAF10823.1"/>
    <property type="molecule type" value="Genomic_DNA"/>
</dbReference>